<protein>
    <submittedName>
        <fullName evidence="3">Uncharacterized protein</fullName>
    </submittedName>
</protein>
<evidence type="ECO:0000256" key="2">
    <source>
        <dbReference type="SAM" id="Phobius"/>
    </source>
</evidence>
<keyword evidence="4" id="KW-1185">Reference proteome</keyword>
<evidence type="ECO:0000313" key="4">
    <source>
        <dbReference type="Proteomes" id="UP000092460"/>
    </source>
</evidence>
<reference evidence="4" key="1">
    <citation type="submission" date="2015-01" db="EMBL/GenBank/DDBJ databases">
        <authorList>
            <person name="Aksoy S."/>
            <person name="Warren W."/>
            <person name="Wilson R.K."/>
        </authorList>
    </citation>
    <scope>NUCLEOTIDE SEQUENCE [LARGE SCALE GENOMIC DNA]</scope>
    <source>
        <strain evidence="4">IAEA</strain>
    </source>
</reference>
<keyword evidence="2" id="KW-1133">Transmembrane helix</keyword>
<evidence type="ECO:0000313" key="3">
    <source>
        <dbReference type="EnsemblMetazoa" id="GPPI045464-PA"/>
    </source>
</evidence>
<reference evidence="3" key="2">
    <citation type="submission" date="2020-05" db="UniProtKB">
        <authorList>
            <consortium name="EnsemblMetazoa"/>
        </authorList>
    </citation>
    <scope>IDENTIFICATION</scope>
    <source>
        <strain evidence="3">IAEA</strain>
    </source>
</reference>
<dbReference type="Proteomes" id="UP000092460">
    <property type="component" value="Unassembled WGS sequence"/>
</dbReference>
<name>A0A1B0BZZ0_9MUSC</name>
<dbReference type="EMBL" id="JXJN01023332">
    <property type="status" value="NOT_ANNOTATED_CDS"/>
    <property type="molecule type" value="Genomic_DNA"/>
</dbReference>
<keyword evidence="2" id="KW-0472">Membrane</keyword>
<feature type="transmembrane region" description="Helical" evidence="2">
    <location>
        <begin position="12"/>
        <end position="30"/>
    </location>
</feature>
<sequence length="100" mass="12493">MGMYHLLQWNSLYIHIYIYIYIYTYIYKYLRVRRYTCICMHIYNIYMRRYTHIYEKRLVIPLISDSKICCKNLLRSVSDFEASEDPNRPKTVMPKFKKRK</sequence>
<proteinExistence type="predicted"/>
<dbReference type="AlphaFoldDB" id="A0A1B0BZZ0"/>
<feature type="region of interest" description="Disordered" evidence="1">
    <location>
        <begin position="81"/>
        <end position="100"/>
    </location>
</feature>
<dbReference type="EnsemblMetazoa" id="GPPI045464-RA">
    <property type="protein sequence ID" value="GPPI045464-PA"/>
    <property type="gene ID" value="GPPI045464"/>
</dbReference>
<accession>A0A1B0BZZ0</accession>
<keyword evidence="2" id="KW-0812">Transmembrane</keyword>
<organism evidence="3 4">
    <name type="scientific">Glossina palpalis gambiensis</name>
    <dbReference type="NCBI Taxonomy" id="67801"/>
    <lineage>
        <taxon>Eukaryota</taxon>
        <taxon>Metazoa</taxon>
        <taxon>Ecdysozoa</taxon>
        <taxon>Arthropoda</taxon>
        <taxon>Hexapoda</taxon>
        <taxon>Insecta</taxon>
        <taxon>Pterygota</taxon>
        <taxon>Neoptera</taxon>
        <taxon>Endopterygota</taxon>
        <taxon>Diptera</taxon>
        <taxon>Brachycera</taxon>
        <taxon>Muscomorpha</taxon>
        <taxon>Hippoboscoidea</taxon>
        <taxon>Glossinidae</taxon>
        <taxon>Glossina</taxon>
    </lineage>
</organism>
<evidence type="ECO:0000256" key="1">
    <source>
        <dbReference type="SAM" id="MobiDB-lite"/>
    </source>
</evidence>
<dbReference type="VEuPathDB" id="VectorBase:GPPI045464"/>